<feature type="region of interest" description="Disordered" evidence="4">
    <location>
        <begin position="92"/>
        <end position="111"/>
    </location>
</feature>
<feature type="compositionally biased region" description="Polar residues" evidence="4">
    <location>
        <begin position="150"/>
        <end position="160"/>
    </location>
</feature>
<reference evidence="6" key="1">
    <citation type="submission" date="2016-03" db="EMBL/GenBank/DDBJ databases">
        <title>Mechanisms controlling the formation of the plant cell surface in tip-growing cells are functionally conserved among land plants.</title>
        <authorList>
            <person name="Honkanen S."/>
            <person name="Jones V.A."/>
            <person name="Morieri G."/>
            <person name="Champion C."/>
            <person name="Hetherington A.J."/>
            <person name="Kelly S."/>
            <person name="Saint-Marcoux D."/>
            <person name="Proust H."/>
            <person name="Prescott H."/>
            <person name="Dolan L."/>
        </authorList>
    </citation>
    <scope>NUCLEOTIDE SEQUENCE [LARGE SCALE GENOMIC DNA]</scope>
    <source>
        <tissue evidence="6">Whole gametophyte</tissue>
    </source>
</reference>
<feature type="repeat" description="PPR" evidence="3">
    <location>
        <begin position="612"/>
        <end position="646"/>
    </location>
</feature>
<evidence type="ECO:0000313" key="6">
    <source>
        <dbReference type="EMBL" id="OAE21140.1"/>
    </source>
</evidence>
<evidence type="ECO:0000256" key="3">
    <source>
        <dbReference type="PROSITE-ProRule" id="PRU00708"/>
    </source>
</evidence>
<keyword evidence="2" id="KW-0677">Repeat</keyword>
<comment type="caution">
    <text evidence="6">The sequence shown here is derived from an EMBL/GenBank/DDBJ whole genome shotgun (WGS) entry which is preliminary data.</text>
</comment>
<feature type="repeat" description="PPR" evidence="3">
    <location>
        <begin position="682"/>
        <end position="716"/>
    </location>
</feature>
<evidence type="ECO:0008006" key="8">
    <source>
        <dbReference type="Google" id="ProtNLM"/>
    </source>
</evidence>
<dbReference type="Proteomes" id="UP000077202">
    <property type="component" value="Unassembled WGS sequence"/>
</dbReference>
<name>A0A176VJT3_MARPO</name>
<feature type="compositionally biased region" description="Polar residues" evidence="4">
    <location>
        <begin position="174"/>
        <end position="188"/>
    </location>
</feature>
<dbReference type="AlphaFoldDB" id="A0A176VJT3"/>
<sequence length="947" mass="105471">MVPLLVLPLGAGLVASAAQVGENLLRRRHGFPGLNSRCCPPVTGVGPPFMPASRFLPLPALRLSVTARSNPPSGVGYETSIFLHSLEGRTPKTQGLDSNLIHDDDPRLLDEGAGLVDKDAEKHAEDPLISEKTSQPTGGSRGALAALEDSNLQCSVSDSRPSVREGVQEDSRGRSSSPSAANGTSLLQGRSKYMNGGNDLQSWMPSSPRGREAPEVEGRCQAEIGAERMHPSILHSPSSTRDHEYKIEEQQSGVKELGDKTDFSTSSSIGEPEADAEDEPVQDLLLDFLGERSKNWGDGKTRITRVEHQSVFGKSTISRDAPVKQKNAPNLLREEDSETNSHHSALLNFELPSNAQEKPAPCDDVTERGGLVEDVLNLAKKLPQNSTLEEFMKPFRGKVSTKDGNLMLRALAAEQMTWPLISLFQWMRLHDPCLLDSRSFCIVFTYLGKVAMVDEALTLYRNMPADSKFHAVQVYNALIAALARCDRGDSITAVLEDMKQRKVERDTVTYSVLITATQKETETVQRVWSVFDDMLANGVNPDLAVFGNIIKAFCYGGYHKQASLISVSMEKMGLKPNVIIYNTLIDAYGKAGQLEEAEGLLLEMTSRGLQPTASTYNSLINGYGKNGQCDVAEELMLDMQRQGLKPDVYTFTSLIRAYGKQQLTEKAVNVFLRMRKIGIIPTTHTYTALINAYSEGGWHDRAEKTFADMLQEGLKPTIETYTALLDAYRRAGRVDMVLKVWTAMREEGCELTEVTYNTLMDAFAKQGRFNEVRDVFAAMRANGMEPDLLAYNMLLNAYGRAGMQSKLPKIVREMRIAGHKPDSFTYCTLIYASLRLRDFTGAFKWEREMSENGQRPDSKTYAKMKHLLNAKYTERQENDRKAALGQLRAIRKKAQKNPQRLKTFKQEITALREGPLAYRRPRKAGPSKKQTEKDKALWKQEDDQRHP</sequence>
<evidence type="ECO:0000256" key="5">
    <source>
        <dbReference type="SAM" id="SignalP"/>
    </source>
</evidence>
<feature type="signal peptide" evidence="5">
    <location>
        <begin position="1"/>
        <end position="17"/>
    </location>
</feature>
<feature type="repeat" description="PPR" evidence="3">
    <location>
        <begin position="752"/>
        <end position="786"/>
    </location>
</feature>
<dbReference type="Gene3D" id="1.25.40.10">
    <property type="entry name" value="Tetratricopeptide repeat domain"/>
    <property type="match status" value="4"/>
</dbReference>
<evidence type="ECO:0000256" key="2">
    <source>
        <dbReference type="ARBA" id="ARBA00022737"/>
    </source>
</evidence>
<feature type="repeat" description="PPR" evidence="3">
    <location>
        <begin position="717"/>
        <end position="751"/>
    </location>
</feature>
<feature type="repeat" description="PPR" evidence="3">
    <location>
        <begin position="787"/>
        <end position="821"/>
    </location>
</feature>
<dbReference type="NCBIfam" id="TIGR00756">
    <property type="entry name" value="PPR"/>
    <property type="match status" value="7"/>
</dbReference>
<protein>
    <recommendedName>
        <fullName evidence="8">Pentacotripeptide-repeat region of PRORP domain-containing protein</fullName>
    </recommendedName>
</protein>
<dbReference type="PANTHER" id="PTHR47447">
    <property type="entry name" value="OS03G0856100 PROTEIN"/>
    <property type="match status" value="1"/>
</dbReference>
<evidence type="ECO:0000256" key="4">
    <source>
        <dbReference type="SAM" id="MobiDB-lite"/>
    </source>
</evidence>
<feature type="compositionally biased region" description="Basic and acidic residues" evidence="4">
    <location>
        <begin position="929"/>
        <end position="947"/>
    </location>
</feature>
<gene>
    <name evidence="6" type="ORF">AXG93_872s1090</name>
</gene>
<dbReference type="PROSITE" id="PS51375">
    <property type="entry name" value="PPR"/>
    <property type="match status" value="9"/>
</dbReference>
<feature type="compositionally biased region" description="Basic and acidic residues" evidence="4">
    <location>
        <begin position="240"/>
        <end position="249"/>
    </location>
</feature>
<evidence type="ECO:0000256" key="1">
    <source>
        <dbReference type="ARBA" id="ARBA00007626"/>
    </source>
</evidence>
<keyword evidence="5" id="KW-0732">Signal</keyword>
<feature type="repeat" description="PPR" evidence="3">
    <location>
        <begin position="822"/>
        <end position="856"/>
    </location>
</feature>
<feature type="region of interest" description="Disordered" evidence="4">
    <location>
        <begin position="119"/>
        <end position="279"/>
    </location>
</feature>
<dbReference type="PANTHER" id="PTHR47447:SF23">
    <property type="entry name" value="PENTACOTRIPEPTIDE-REPEAT REGION OF PRORP DOMAIN-CONTAINING PROTEIN"/>
    <property type="match status" value="1"/>
</dbReference>
<feature type="repeat" description="PPR" evidence="3">
    <location>
        <begin position="647"/>
        <end position="681"/>
    </location>
</feature>
<organism evidence="6 7">
    <name type="scientific">Marchantia polymorpha subsp. ruderalis</name>
    <dbReference type="NCBI Taxonomy" id="1480154"/>
    <lineage>
        <taxon>Eukaryota</taxon>
        <taxon>Viridiplantae</taxon>
        <taxon>Streptophyta</taxon>
        <taxon>Embryophyta</taxon>
        <taxon>Marchantiophyta</taxon>
        <taxon>Marchantiopsida</taxon>
        <taxon>Marchantiidae</taxon>
        <taxon>Marchantiales</taxon>
        <taxon>Marchantiaceae</taxon>
        <taxon>Marchantia</taxon>
    </lineage>
</organism>
<proteinExistence type="inferred from homology"/>
<evidence type="ECO:0000313" key="7">
    <source>
        <dbReference type="Proteomes" id="UP000077202"/>
    </source>
</evidence>
<dbReference type="EMBL" id="LVLJ01003524">
    <property type="protein sequence ID" value="OAE21140.1"/>
    <property type="molecule type" value="Genomic_DNA"/>
</dbReference>
<accession>A0A176VJT3</accession>
<feature type="repeat" description="PPR" evidence="3">
    <location>
        <begin position="506"/>
        <end position="541"/>
    </location>
</feature>
<feature type="chain" id="PRO_5008051835" description="Pentacotripeptide-repeat region of PRORP domain-containing protein" evidence="5">
    <location>
        <begin position="18"/>
        <end position="947"/>
    </location>
</feature>
<comment type="similarity">
    <text evidence="1">Belongs to the PPR family. P subfamily.</text>
</comment>
<dbReference type="Pfam" id="PF13812">
    <property type="entry name" value="PPR_3"/>
    <property type="match status" value="1"/>
</dbReference>
<feature type="compositionally biased region" description="Basic and acidic residues" evidence="4">
    <location>
        <begin position="100"/>
        <end position="111"/>
    </location>
</feature>
<keyword evidence="7" id="KW-1185">Reference proteome</keyword>
<feature type="repeat" description="PPR" evidence="3">
    <location>
        <begin position="577"/>
        <end position="611"/>
    </location>
</feature>
<feature type="compositionally biased region" description="Basic and acidic residues" evidence="4">
    <location>
        <begin position="161"/>
        <end position="173"/>
    </location>
</feature>
<dbReference type="Pfam" id="PF13041">
    <property type="entry name" value="PPR_2"/>
    <property type="match status" value="4"/>
</dbReference>
<dbReference type="InterPro" id="IPR011990">
    <property type="entry name" value="TPR-like_helical_dom_sf"/>
</dbReference>
<feature type="compositionally biased region" description="Basic and acidic residues" evidence="4">
    <location>
        <begin position="209"/>
        <end position="230"/>
    </location>
</feature>
<feature type="region of interest" description="Disordered" evidence="4">
    <location>
        <begin position="912"/>
        <end position="947"/>
    </location>
</feature>
<dbReference type="InterPro" id="IPR002885">
    <property type="entry name" value="PPR_rpt"/>
</dbReference>